<evidence type="ECO:0000313" key="3">
    <source>
        <dbReference type="EMBL" id="CAD6200305.1"/>
    </source>
</evidence>
<comment type="caution">
    <text evidence="3">The sequence shown here is derived from an EMBL/GenBank/DDBJ whole genome shotgun (WGS) entry which is preliminary data.</text>
</comment>
<sequence>MKLASSCSPERRIKKSVLEQKTNRPTLSESACEAVGEPSNEDPTAIDDGHDTAAIITEGIAIKNSPIGRVMWSQFFTRRILADQIFFVLPSNFSINRNGQPESSIGSSSPGFFLPRRPHFTIRRVSLPSFPSTTRILITGQLLLMKKSPKKIEKNQLESSKRGCYECGREVDQRELQICSNSSQCQTALIIDITKQKNPRNLEIAFSSWAICRECRHTNPRHRNHETKEWLQTMLSETLNAIKSLVSEENLKLKILDVNSAEQFDAMITEYTERLRDAREKMEKIRKEQHELRCAVMRVE</sequence>
<dbReference type="Proteomes" id="UP000835052">
    <property type="component" value="Unassembled WGS sequence"/>
</dbReference>
<dbReference type="EMBL" id="CAJGYM010000309">
    <property type="protein sequence ID" value="CAD6200305.1"/>
    <property type="molecule type" value="Genomic_DNA"/>
</dbReference>
<gene>
    <name evidence="3" type="ORF">CAUJ_LOCUS16202</name>
</gene>
<feature type="region of interest" description="Disordered" evidence="2">
    <location>
        <begin position="1"/>
        <end position="48"/>
    </location>
</feature>
<evidence type="ECO:0000313" key="4">
    <source>
        <dbReference type="Proteomes" id="UP000835052"/>
    </source>
</evidence>
<reference evidence="3" key="1">
    <citation type="submission" date="2020-10" db="EMBL/GenBank/DDBJ databases">
        <authorList>
            <person name="Kikuchi T."/>
        </authorList>
    </citation>
    <scope>NUCLEOTIDE SEQUENCE</scope>
    <source>
        <strain evidence="3">NKZ352</strain>
    </source>
</reference>
<protein>
    <submittedName>
        <fullName evidence="3">Uncharacterized protein</fullName>
    </submittedName>
</protein>
<organism evidence="3 4">
    <name type="scientific">Caenorhabditis auriculariae</name>
    <dbReference type="NCBI Taxonomy" id="2777116"/>
    <lineage>
        <taxon>Eukaryota</taxon>
        <taxon>Metazoa</taxon>
        <taxon>Ecdysozoa</taxon>
        <taxon>Nematoda</taxon>
        <taxon>Chromadorea</taxon>
        <taxon>Rhabditida</taxon>
        <taxon>Rhabditina</taxon>
        <taxon>Rhabditomorpha</taxon>
        <taxon>Rhabditoidea</taxon>
        <taxon>Rhabditidae</taxon>
        <taxon>Peloderinae</taxon>
        <taxon>Caenorhabditis</taxon>
    </lineage>
</organism>
<keyword evidence="4" id="KW-1185">Reference proteome</keyword>
<name>A0A8S1HUD9_9PELO</name>
<feature type="non-terminal residue" evidence="3">
    <location>
        <position position="1"/>
    </location>
</feature>
<evidence type="ECO:0000256" key="2">
    <source>
        <dbReference type="SAM" id="MobiDB-lite"/>
    </source>
</evidence>
<accession>A0A8S1HUD9</accession>
<evidence type="ECO:0000256" key="1">
    <source>
        <dbReference type="SAM" id="Coils"/>
    </source>
</evidence>
<dbReference type="AlphaFoldDB" id="A0A8S1HUD9"/>
<proteinExistence type="predicted"/>
<feature type="coiled-coil region" evidence="1">
    <location>
        <begin position="261"/>
        <end position="295"/>
    </location>
</feature>
<keyword evidence="1" id="KW-0175">Coiled coil</keyword>